<organism evidence="2 3">
    <name type="scientific">Actimicrobium antarcticum</name>
    <dbReference type="NCBI Taxonomy" id="1051899"/>
    <lineage>
        <taxon>Bacteria</taxon>
        <taxon>Pseudomonadati</taxon>
        <taxon>Pseudomonadota</taxon>
        <taxon>Betaproteobacteria</taxon>
        <taxon>Burkholderiales</taxon>
        <taxon>Oxalobacteraceae</taxon>
        <taxon>Actimicrobium</taxon>
    </lineage>
</organism>
<evidence type="ECO:0000313" key="3">
    <source>
        <dbReference type="Proteomes" id="UP001501353"/>
    </source>
</evidence>
<dbReference type="EMBL" id="BAAAZE010000016">
    <property type="protein sequence ID" value="GAA4033989.1"/>
    <property type="molecule type" value="Genomic_DNA"/>
</dbReference>
<dbReference type="Proteomes" id="UP001501353">
    <property type="component" value="Unassembled WGS sequence"/>
</dbReference>
<sequence length="123" mass="13839">MLITIYLLLIPVSLVLWIWLTKRLWRVSPAAAGTSFFLLFPAIYWCWKLWNDPDAHIRVPAIANGLITLVLLLMSYRIGTTELDRFLDNLKVSVHHQEHRQQARVAAHLPAAVAVSASVSVGA</sequence>
<keyword evidence="1" id="KW-0812">Transmembrane</keyword>
<keyword evidence="1" id="KW-0472">Membrane</keyword>
<evidence type="ECO:0000256" key="1">
    <source>
        <dbReference type="SAM" id="Phobius"/>
    </source>
</evidence>
<dbReference type="RefSeq" id="WP_344765607.1">
    <property type="nucleotide sequence ID" value="NZ_BAAAZE010000016.1"/>
</dbReference>
<feature type="transmembrane region" description="Helical" evidence="1">
    <location>
        <begin position="5"/>
        <end position="21"/>
    </location>
</feature>
<evidence type="ECO:0000313" key="2">
    <source>
        <dbReference type="EMBL" id="GAA4033989.1"/>
    </source>
</evidence>
<feature type="transmembrane region" description="Helical" evidence="1">
    <location>
        <begin position="59"/>
        <end position="78"/>
    </location>
</feature>
<accession>A0ABP7U0R2</accession>
<protein>
    <submittedName>
        <fullName evidence="2">Uncharacterized protein</fullName>
    </submittedName>
</protein>
<reference evidence="3" key="1">
    <citation type="journal article" date="2019" name="Int. J. Syst. Evol. Microbiol.">
        <title>The Global Catalogue of Microorganisms (GCM) 10K type strain sequencing project: providing services to taxonomists for standard genome sequencing and annotation.</title>
        <authorList>
            <consortium name="The Broad Institute Genomics Platform"/>
            <consortium name="The Broad Institute Genome Sequencing Center for Infectious Disease"/>
            <person name="Wu L."/>
            <person name="Ma J."/>
        </authorList>
    </citation>
    <scope>NUCLEOTIDE SEQUENCE [LARGE SCALE GENOMIC DNA]</scope>
    <source>
        <strain evidence="3">JCM 16673</strain>
    </source>
</reference>
<feature type="transmembrane region" description="Helical" evidence="1">
    <location>
        <begin position="27"/>
        <end position="47"/>
    </location>
</feature>
<keyword evidence="1" id="KW-1133">Transmembrane helix</keyword>
<keyword evidence="3" id="KW-1185">Reference proteome</keyword>
<name>A0ABP7U0R2_9BURK</name>
<proteinExistence type="predicted"/>
<comment type="caution">
    <text evidence="2">The sequence shown here is derived from an EMBL/GenBank/DDBJ whole genome shotgun (WGS) entry which is preliminary data.</text>
</comment>
<gene>
    <name evidence="2" type="ORF">GCM10022212_36530</name>
</gene>